<dbReference type="InParanoid" id="H2Z551"/>
<dbReference type="Pfam" id="PF11894">
    <property type="entry name" value="Nup192"/>
    <property type="match status" value="1"/>
</dbReference>
<comment type="subcellular location">
    <subcellularLocation>
        <location evidence="1">Nucleus</location>
    </subcellularLocation>
</comment>
<evidence type="ECO:0000256" key="3">
    <source>
        <dbReference type="ARBA" id="ARBA00022448"/>
    </source>
</evidence>
<sequence length="1686" mass="188314">EVNDRMDLNNWSPYKDLFAATQEFALRNSQASTQQLRSLLRRNKPEFLSLLKNTPKNAEQREKVKNGHTVGLVINENDPPKILEKSFIEEALIISDIFDLNELAAVDLLLTGEQQTPNYPSYSRGLVAVLLYWDGRRNLVSSLRTLVQSRRGTTWTLDISPEGASMVTAFTDDLLRNGMTQQILGLLSKIKVEAEIEKLAIQRGLGDAKHRKQVRDLIAEVRQSLAETLFYFAGQSRLPLMDVSSMIHYLEANSEVESDGKLTPSTLAVLFAVLYAISLPCDLSAVQENNVDELLQHPLVTDPSYLSGIHKLLVKESTWKVVGVRSCMQLAWSVTLRLLAQIPTSLLSGTTPPSGEILEQDEMVVEMSMTDRVFHFIKENIVGCPGFHSEEFYLRRIHGIITDLIVNMTLKVKEMRNHGDEVARILMLHMSQNEEPPASLRKDFQQLLELITALYGDDPLTLELSSEYWCTADNPMMADAGSFIVPSHRFHHGPPQKQASLFKFIRQSGDLLPPLLYVPYLNMLAALASGPQSARVCYELLHYNGSNFSNSDVNSMSFDHFFTSCHRYYAHLHHDRPLHDSTHSPRNRTITPKEVEGLRAVMNLLTKVIKYDDIACINIYENQQWSACGVLCGLLQCPVPVKLKGDIIAVLTQLARIPEIASGLMQITESAQILVTSGDNTQGGGVSLELEQIESREESYPMTMSFVNLLTAMANSGANLAVIGEGVRSPGFDPYLTFVVESVFLKFPTRVYAKLEEKWEVASCCLKLFNKLITTYQPHPDHFKSHKINFSFDNSRTGSQISRDFGSNPVKAIHPPAFPLMLYVYNEGNFFKTVSLWTNAIKYLDSYASKPTQERSLVEAATLVMQILLNSLLTQDLFMSCMRESGSAILLTSLDKLLLGLNQKSGKADYVVTLARFVIHHVSHPHLSLLAIRIISHLCSSAATQREVVTAITKSCSVATQLKILHGFVEVLDTSAPEFDRENQPQDLTDASYLMGQCRQDVLRLLVHCVDMPHPNVSTFLLGFDLSKPPNRTSLQGNDPGILGSNRSCLHSVLTILSLEGSVDTQEGVSVTQPLSVIETPKLSELSYQLVHKLAANVDTSAPVLRYLRSSFDFIYKQLQYLPFSNPDPNKSKEVLMQQAWLLKTVAIELYSLALKRQRANAERTLKVVRTLAGDTSLTQHSMSLLDASTSVATSSQRKELAKMLQTFDVLDLAQEFPRPLTLEQFVPSVVEEAIRSCESSNEHGIIYCDVKMLHNILEASCSTLSAAEDANRKHLALLDMQNILQNAIDRNQTRETVHAKLSFLTGWRHTLEIALTACPVDLLSKEMRQQVLISTLQHLVNTARSSDATPELTAPIAGIALMIIVQIRATFLDAPATNAQQYLFEFDAILDGSEAKEKISLTSIAPLQVVIRGLMEWLLQAGLPQKVRTHLYASLLYYLQVCQKPKETNQKSKSRRTVGMLLSSDNDIYSRLSRDNLQLIQEYGDAFMDLVCKDVCSGHSVCRVLAFACLDAIQQIDTPKTWLQYMVKNGYMAHIAHSFSQEDQSLLASLNPNQETPRSVFIYEQKMSLLCSIAETQGGARAIIDSGILTQLSECNFLEMRPSHDDNEYSCLPLFFLLFPDTTTIGSSAASRYQQLLFPALRLCSALLATLGQSHHESSALVLQFLLSHINPVVNSVLKVQSIHT</sequence>
<proteinExistence type="inferred from homology"/>
<dbReference type="GeneTree" id="ENSGT00390000004003"/>
<dbReference type="GO" id="GO:0044611">
    <property type="term" value="C:nuclear pore inner ring"/>
    <property type="evidence" value="ECO:0007669"/>
    <property type="project" value="TreeGrafter"/>
</dbReference>
<evidence type="ECO:0000313" key="6">
    <source>
        <dbReference type="Proteomes" id="UP000007875"/>
    </source>
</evidence>
<dbReference type="OMA" id="WSQMFAE"/>
<dbReference type="Ensembl" id="ENSCSAVT00000012861.1">
    <property type="protein sequence ID" value="ENSCSAVP00000012713.1"/>
    <property type="gene ID" value="ENSCSAVG00000007465.1"/>
</dbReference>
<evidence type="ECO:0000256" key="1">
    <source>
        <dbReference type="ARBA" id="ARBA00004123"/>
    </source>
</evidence>
<accession>H2Z551</accession>
<evidence type="ECO:0000313" key="5">
    <source>
        <dbReference type="Ensembl" id="ENSCSAVP00000012713.1"/>
    </source>
</evidence>
<comment type="similarity">
    <text evidence="2">Belongs to the NUP186/NUP192/NUP205 family.</text>
</comment>
<evidence type="ECO:0008006" key="7">
    <source>
        <dbReference type="Google" id="ProtNLM"/>
    </source>
</evidence>
<dbReference type="STRING" id="51511.ENSCSAVP00000012713"/>
<dbReference type="Proteomes" id="UP000007875">
    <property type="component" value="Unassembled WGS sequence"/>
</dbReference>
<keyword evidence="4" id="KW-0539">Nucleus</keyword>
<evidence type="ECO:0000256" key="2">
    <source>
        <dbReference type="ARBA" id="ARBA00005892"/>
    </source>
</evidence>
<keyword evidence="3" id="KW-0813">Transport</keyword>
<evidence type="ECO:0000256" key="4">
    <source>
        <dbReference type="ARBA" id="ARBA00023242"/>
    </source>
</evidence>
<keyword evidence="6" id="KW-1185">Reference proteome</keyword>
<dbReference type="InterPro" id="IPR021827">
    <property type="entry name" value="Nup186/Nup192/Nup205"/>
</dbReference>
<dbReference type="GO" id="GO:0006999">
    <property type="term" value="P:nuclear pore organization"/>
    <property type="evidence" value="ECO:0007669"/>
    <property type="project" value="TreeGrafter"/>
</dbReference>
<protein>
    <recommendedName>
        <fullName evidence="7">Nuclear pore complex protein Nup205</fullName>
    </recommendedName>
</protein>
<dbReference type="GO" id="GO:0017056">
    <property type="term" value="F:structural constituent of nuclear pore"/>
    <property type="evidence" value="ECO:0007669"/>
    <property type="project" value="TreeGrafter"/>
</dbReference>
<organism evidence="5 6">
    <name type="scientific">Ciona savignyi</name>
    <name type="common">Pacific transparent sea squirt</name>
    <dbReference type="NCBI Taxonomy" id="51511"/>
    <lineage>
        <taxon>Eukaryota</taxon>
        <taxon>Metazoa</taxon>
        <taxon>Chordata</taxon>
        <taxon>Tunicata</taxon>
        <taxon>Ascidiacea</taxon>
        <taxon>Phlebobranchia</taxon>
        <taxon>Cionidae</taxon>
        <taxon>Ciona</taxon>
    </lineage>
</organism>
<dbReference type="eggNOG" id="KOG1835">
    <property type="taxonomic scope" value="Eukaryota"/>
</dbReference>
<reference evidence="6" key="1">
    <citation type="submission" date="2003-08" db="EMBL/GenBank/DDBJ databases">
        <authorList>
            <person name="Birren B."/>
            <person name="Nusbaum C."/>
            <person name="Abebe A."/>
            <person name="Abouelleil A."/>
            <person name="Adekoya E."/>
            <person name="Ait-zahra M."/>
            <person name="Allen N."/>
            <person name="Allen T."/>
            <person name="An P."/>
            <person name="Anderson M."/>
            <person name="Anderson S."/>
            <person name="Arachchi H."/>
            <person name="Armbruster J."/>
            <person name="Bachantsang P."/>
            <person name="Baldwin J."/>
            <person name="Barry A."/>
            <person name="Bayul T."/>
            <person name="Blitshsteyn B."/>
            <person name="Bloom T."/>
            <person name="Blye J."/>
            <person name="Boguslavskiy L."/>
            <person name="Borowsky M."/>
            <person name="Boukhgalter B."/>
            <person name="Brunache A."/>
            <person name="Butler J."/>
            <person name="Calixte N."/>
            <person name="Calvo S."/>
            <person name="Camarata J."/>
            <person name="Campo K."/>
            <person name="Chang J."/>
            <person name="Cheshatsang Y."/>
            <person name="Citroen M."/>
            <person name="Collymore A."/>
            <person name="Considine T."/>
            <person name="Cook A."/>
            <person name="Cooke P."/>
            <person name="Corum B."/>
            <person name="Cuomo C."/>
            <person name="David R."/>
            <person name="Dawoe T."/>
            <person name="Degray S."/>
            <person name="Dodge S."/>
            <person name="Dooley K."/>
            <person name="Dorje P."/>
            <person name="Dorjee K."/>
            <person name="Dorris L."/>
            <person name="Duffey N."/>
            <person name="Dupes A."/>
            <person name="Elkins T."/>
            <person name="Engels R."/>
            <person name="Erickson J."/>
            <person name="Farina A."/>
            <person name="Faro S."/>
            <person name="Ferreira P."/>
            <person name="Fischer H."/>
            <person name="Fitzgerald M."/>
            <person name="Foley K."/>
            <person name="Gage D."/>
            <person name="Galagan J."/>
            <person name="Gearin G."/>
            <person name="Gnerre S."/>
            <person name="Gnirke A."/>
            <person name="Goyette A."/>
            <person name="Graham J."/>
            <person name="Grandbois E."/>
            <person name="Gyaltsen K."/>
            <person name="Hafez N."/>
            <person name="Hagopian D."/>
            <person name="Hagos B."/>
            <person name="Hall J."/>
            <person name="Hatcher B."/>
            <person name="Heller A."/>
            <person name="Higgins H."/>
            <person name="Honan T."/>
            <person name="Horn A."/>
            <person name="Houde N."/>
            <person name="Hughes L."/>
            <person name="Hulme W."/>
            <person name="Husby E."/>
            <person name="Iliev I."/>
            <person name="Jaffe D."/>
            <person name="Jones C."/>
            <person name="Kamal M."/>
            <person name="Kamat A."/>
            <person name="Kamvysselis M."/>
            <person name="Karlsson E."/>
            <person name="Kells C."/>
            <person name="Kieu A."/>
            <person name="Kisner P."/>
            <person name="Kodira C."/>
            <person name="Kulbokas E."/>
            <person name="Labutti K."/>
            <person name="Lama D."/>
            <person name="Landers T."/>
            <person name="Leger J."/>
            <person name="Levine S."/>
            <person name="Lewis D."/>
            <person name="Lewis T."/>
            <person name="Lindblad-toh K."/>
            <person name="Liu X."/>
            <person name="Lokyitsang T."/>
            <person name="Lokyitsang Y."/>
            <person name="Lucien O."/>
            <person name="Lui A."/>
            <person name="Ma L.J."/>
            <person name="Mabbitt R."/>
            <person name="Macdonald J."/>
            <person name="Maclean C."/>
            <person name="Major J."/>
            <person name="Manning J."/>
            <person name="Marabella R."/>
            <person name="Maru K."/>
            <person name="Matthews C."/>
            <person name="Mauceli E."/>
            <person name="Mccarthy M."/>
            <person name="Mcdonough S."/>
            <person name="Mcghee T."/>
            <person name="Meldrim J."/>
            <person name="Meneus L."/>
            <person name="Mesirov J."/>
            <person name="Mihalev A."/>
            <person name="Mihova T."/>
            <person name="Mikkelsen T."/>
            <person name="Mlenga V."/>
            <person name="Moru K."/>
            <person name="Mozes J."/>
            <person name="Mulrain L."/>
            <person name="Munson G."/>
            <person name="Naylor J."/>
            <person name="Newes C."/>
            <person name="Nguyen C."/>
            <person name="Nguyen N."/>
            <person name="Nguyen T."/>
            <person name="Nicol R."/>
            <person name="Nielsen C."/>
            <person name="Nizzari M."/>
            <person name="Norbu C."/>
            <person name="Norbu N."/>
            <person name="O'donnell P."/>
            <person name="Okoawo O."/>
            <person name="O'leary S."/>
            <person name="Omotosho B."/>
            <person name="O'neill K."/>
            <person name="Osman S."/>
            <person name="Parker S."/>
            <person name="Perrin D."/>
            <person name="Phunkhang P."/>
            <person name="Piqani B."/>
            <person name="Purcell S."/>
            <person name="Rachupka T."/>
            <person name="Ramasamy U."/>
            <person name="Rameau R."/>
            <person name="Ray V."/>
            <person name="Raymond C."/>
            <person name="Retta R."/>
            <person name="Richardson S."/>
            <person name="Rise C."/>
            <person name="Rodriguez J."/>
            <person name="Rogers J."/>
            <person name="Rogov P."/>
            <person name="Rutman M."/>
            <person name="Schupbach R."/>
            <person name="Seaman C."/>
            <person name="Settipalli S."/>
            <person name="Sharpe T."/>
            <person name="Sheridan J."/>
            <person name="Sherpa N."/>
            <person name="Shi J."/>
            <person name="Smirnov S."/>
            <person name="Smith C."/>
            <person name="Sougnez C."/>
            <person name="Spencer B."/>
            <person name="Stalker J."/>
            <person name="Stange-thomann N."/>
            <person name="Stavropoulos S."/>
            <person name="Stetson K."/>
            <person name="Stone C."/>
            <person name="Stone S."/>
            <person name="Stubbs M."/>
            <person name="Talamas J."/>
            <person name="Tchuinga P."/>
            <person name="Tenzing P."/>
            <person name="Tesfaye S."/>
            <person name="Theodore J."/>
            <person name="Thoulutsang Y."/>
            <person name="Topham K."/>
            <person name="Towey S."/>
            <person name="Tsamla T."/>
            <person name="Tsomo N."/>
            <person name="Vallee D."/>
            <person name="Vassiliev H."/>
            <person name="Venkataraman V."/>
            <person name="Vinson J."/>
            <person name="Vo A."/>
            <person name="Wade C."/>
            <person name="Wang S."/>
            <person name="Wangchuk T."/>
            <person name="Wangdi T."/>
            <person name="Whittaker C."/>
            <person name="Wilkinson J."/>
            <person name="Wu Y."/>
            <person name="Wyman D."/>
            <person name="Yadav S."/>
            <person name="Yang S."/>
            <person name="Yang X."/>
            <person name="Yeager S."/>
            <person name="Yee E."/>
            <person name="Young G."/>
            <person name="Zainoun J."/>
            <person name="Zembeck L."/>
            <person name="Zimmer A."/>
            <person name="Zody M."/>
            <person name="Lander E."/>
        </authorList>
    </citation>
    <scope>NUCLEOTIDE SEQUENCE [LARGE SCALE GENOMIC DNA]</scope>
</reference>
<name>H2Z551_CIOSA</name>
<reference evidence="5" key="3">
    <citation type="submission" date="2025-09" db="UniProtKB">
        <authorList>
            <consortium name="Ensembl"/>
        </authorList>
    </citation>
    <scope>IDENTIFICATION</scope>
</reference>
<dbReference type="PANTHER" id="PTHR31344:SF0">
    <property type="entry name" value="NUCLEAR PORE COMPLEX PROTEIN NUP205"/>
    <property type="match status" value="1"/>
</dbReference>
<dbReference type="PANTHER" id="PTHR31344">
    <property type="entry name" value="NUCLEAR PORE COMPLEX PROTEIN NUP205"/>
    <property type="match status" value="1"/>
</dbReference>
<reference evidence="5" key="2">
    <citation type="submission" date="2025-08" db="UniProtKB">
        <authorList>
            <consortium name="Ensembl"/>
        </authorList>
    </citation>
    <scope>IDENTIFICATION</scope>
</reference>